<dbReference type="CDD" id="cd06257">
    <property type="entry name" value="DnaJ"/>
    <property type="match status" value="1"/>
</dbReference>
<dbReference type="Proteomes" id="UP001497480">
    <property type="component" value="Unassembled WGS sequence"/>
</dbReference>
<reference evidence="3 4" key="1">
    <citation type="submission" date="2024-03" db="EMBL/GenBank/DDBJ databases">
        <authorList>
            <person name="Martinez-Hernandez J."/>
        </authorList>
    </citation>
    <scope>NUCLEOTIDE SEQUENCE [LARGE SCALE GENOMIC DNA]</scope>
</reference>
<protein>
    <recommendedName>
        <fullName evidence="2">J domain-containing protein</fullName>
    </recommendedName>
</protein>
<dbReference type="SMART" id="SM00271">
    <property type="entry name" value="DnaJ"/>
    <property type="match status" value="1"/>
</dbReference>
<sequence>MECNKDEATKAKQIAESRMQSGDFVGALKFAVKAKNLYADVENIAKILTVCEVHSAAQNKLSGSGMDWYGILQAERFSDEATLKKQYRRLALLLHPDKNNFAGAEAAFKLIGEANRVLSDQTNRSLYEMNCGVSMKTAVPKTSSHHSSGNVFAAKHDGNATNYQNRSYSNPPFSFSNAFQQAGQETFWTCCKHCNTKFQYYKVYVNASLLCPKCLKSFIALDLGLQGVPPGYTWKSFNNQKETPPYAPPKPPSEVNSENPLGGGHADKFVPSPPTSMGKRAAGVGRHCKGEQSKDGYVARGVAKGKVHKSKDTGSRNSANVGSKRVRQSAPDSRESFNAKNGDDMKDANVQENVVDTSRINARRSSRKKKDVSYAEADVFESTSKKPRPNESFINNQVEEMKEPASGVGLSNNNNPVSFSAAVGDQNREMGNQVSSPPEGTSLINKSKFDHVQGEELSKSEDIDVRMSKVDNCSPLNSNAPSGPDIQCLDADFSDFEKDKAESCFAVNQFWAIYDDADTMPRFYALVKKVASPFKMQITWLEPDPDDEGEISWFDADLPIGCGKFKLGGTQKTVDRAMFSHQMHCIKGSAKGSYLVCPKKGETWAIFRDWDIKWNSDPEKHLNYEFDYVEILSDFTETIGIEVAYLGKVTGFVSLFQKTKKGTNIFCVLPNELYRFSHRIPSYKMTGKEKEGVPYGSFELDPAALPSSLFEVGDSGDVKMESEKLVANGRIDI</sequence>
<dbReference type="Pfam" id="PF23551">
    <property type="entry name" value="Zn_ribbon_20"/>
    <property type="match status" value="1"/>
</dbReference>
<dbReference type="SUPFAM" id="SSF46565">
    <property type="entry name" value="Chaperone J-domain"/>
    <property type="match status" value="1"/>
</dbReference>
<comment type="caution">
    <text evidence="3">The sequence shown here is derived from an EMBL/GenBank/DDBJ whole genome shotgun (WGS) entry which is preliminary data.</text>
</comment>
<gene>
    <name evidence="3" type="ORF">LLUT_LOCUS22057</name>
</gene>
<evidence type="ECO:0000256" key="1">
    <source>
        <dbReference type="SAM" id="MobiDB-lite"/>
    </source>
</evidence>
<keyword evidence="4" id="KW-1185">Reference proteome</keyword>
<dbReference type="InterPro" id="IPR056988">
    <property type="entry name" value="Zn_ribbon_pln"/>
</dbReference>
<proteinExistence type="predicted"/>
<feature type="domain" description="J" evidence="2">
    <location>
        <begin position="67"/>
        <end position="131"/>
    </location>
</feature>
<dbReference type="PANTHER" id="PTHR45089:SF26">
    <property type="entry name" value="DNAJ HEAT SHOCK AMINO-TERMINAL DOMAIN PROTEIN"/>
    <property type="match status" value="1"/>
</dbReference>
<dbReference type="InterPro" id="IPR024593">
    <property type="entry name" value="DUF3444"/>
</dbReference>
<dbReference type="PROSITE" id="PS50076">
    <property type="entry name" value="DNAJ_2"/>
    <property type="match status" value="1"/>
</dbReference>
<dbReference type="InterPro" id="IPR036869">
    <property type="entry name" value="J_dom_sf"/>
</dbReference>
<dbReference type="PANTHER" id="PTHR45089">
    <property type="entry name" value="DNAJ HEAT SHOCK AMINO-TERMINAL DOMAIN PROTEIN-RELATED"/>
    <property type="match status" value="1"/>
</dbReference>
<dbReference type="InterPro" id="IPR001623">
    <property type="entry name" value="DnaJ_domain"/>
</dbReference>
<feature type="region of interest" description="Disordered" evidence="1">
    <location>
        <begin position="239"/>
        <end position="349"/>
    </location>
</feature>
<feature type="compositionally biased region" description="Basic and acidic residues" evidence="1">
    <location>
        <begin position="332"/>
        <end position="349"/>
    </location>
</feature>
<evidence type="ECO:0000259" key="2">
    <source>
        <dbReference type="PROSITE" id="PS50076"/>
    </source>
</evidence>
<feature type="compositionally biased region" description="Basic residues" evidence="1">
    <location>
        <begin position="361"/>
        <end position="370"/>
    </location>
</feature>
<accession>A0AAV1XJ41</accession>
<dbReference type="AlphaFoldDB" id="A0AAV1XJ41"/>
<evidence type="ECO:0000313" key="3">
    <source>
        <dbReference type="EMBL" id="CAL0320997.1"/>
    </source>
</evidence>
<name>A0AAV1XJ41_LUPLU</name>
<dbReference type="Pfam" id="PF11926">
    <property type="entry name" value="DUF3444"/>
    <property type="match status" value="1"/>
</dbReference>
<feature type="region of interest" description="Disordered" evidence="1">
    <location>
        <begin position="361"/>
        <end position="391"/>
    </location>
</feature>
<evidence type="ECO:0000313" key="4">
    <source>
        <dbReference type="Proteomes" id="UP001497480"/>
    </source>
</evidence>
<dbReference type="PRINTS" id="PR00625">
    <property type="entry name" value="JDOMAIN"/>
</dbReference>
<dbReference type="EMBL" id="CAXHTB010000015">
    <property type="protein sequence ID" value="CAL0320997.1"/>
    <property type="molecule type" value="Genomic_DNA"/>
</dbReference>
<organism evidence="3 4">
    <name type="scientific">Lupinus luteus</name>
    <name type="common">European yellow lupine</name>
    <dbReference type="NCBI Taxonomy" id="3873"/>
    <lineage>
        <taxon>Eukaryota</taxon>
        <taxon>Viridiplantae</taxon>
        <taxon>Streptophyta</taxon>
        <taxon>Embryophyta</taxon>
        <taxon>Tracheophyta</taxon>
        <taxon>Spermatophyta</taxon>
        <taxon>Magnoliopsida</taxon>
        <taxon>eudicotyledons</taxon>
        <taxon>Gunneridae</taxon>
        <taxon>Pentapetalae</taxon>
        <taxon>rosids</taxon>
        <taxon>fabids</taxon>
        <taxon>Fabales</taxon>
        <taxon>Fabaceae</taxon>
        <taxon>Papilionoideae</taxon>
        <taxon>50 kb inversion clade</taxon>
        <taxon>genistoids sensu lato</taxon>
        <taxon>core genistoids</taxon>
        <taxon>Genisteae</taxon>
        <taxon>Lupinus</taxon>
    </lineage>
</organism>
<dbReference type="Gene3D" id="1.10.287.110">
    <property type="entry name" value="DnaJ domain"/>
    <property type="match status" value="1"/>
</dbReference>
<dbReference type="Pfam" id="PF00226">
    <property type="entry name" value="DnaJ"/>
    <property type="match status" value="1"/>
</dbReference>